<protein>
    <submittedName>
        <fullName evidence="1">Uncharacterized protein</fullName>
    </submittedName>
</protein>
<dbReference type="AlphaFoldDB" id="A0A3N4HVI6"/>
<dbReference type="Proteomes" id="UP000275078">
    <property type="component" value="Unassembled WGS sequence"/>
</dbReference>
<dbReference type="EMBL" id="ML119722">
    <property type="protein sequence ID" value="RPA77669.1"/>
    <property type="molecule type" value="Genomic_DNA"/>
</dbReference>
<sequence>MSTTSSTDSNTDDDFPKAEENCRENIFCPLVRRGFQNVICGWSKVNDLDGSEADEPVGKCGWNYCITAKHLNAARRNAVVDEFFSIRRKYDLYLIQKTDINNSNCDFLKSLLRFPASSKGFDMTDQSTGQTAIIDFTVRTLAEFLCTQEYPKKLDGHPMIDMQYHCRMYLLGYRIAYNELMGAASSAVTEIIEILKTKEMIGEGRPICIGTFWGTFEEVVLIVYEGIKDSGPARIHPLKQAIAGFFGYIRQKRKNLTEEYDKSQYERFTQKYPKLIRDTLAVMEGMKEG</sequence>
<reference evidence="1 2" key="1">
    <citation type="journal article" date="2018" name="Nat. Ecol. Evol.">
        <title>Pezizomycetes genomes reveal the molecular basis of ectomycorrhizal truffle lifestyle.</title>
        <authorList>
            <person name="Murat C."/>
            <person name="Payen T."/>
            <person name="Noel B."/>
            <person name="Kuo A."/>
            <person name="Morin E."/>
            <person name="Chen J."/>
            <person name="Kohler A."/>
            <person name="Krizsan K."/>
            <person name="Balestrini R."/>
            <person name="Da Silva C."/>
            <person name="Montanini B."/>
            <person name="Hainaut M."/>
            <person name="Levati E."/>
            <person name="Barry K.W."/>
            <person name="Belfiori B."/>
            <person name="Cichocki N."/>
            <person name="Clum A."/>
            <person name="Dockter R.B."/>
            <person name="Fauchery L."/>
            <person name="Guy J."/>
            <person name="Iotti M."/>
            <person name="Le Tacon F."/>
            <person name="Lindquist E.A."/>
            <person name="Lipzen A."/>
            <person name="Malagnac F."/>
            <person name="Mello A."/>
            <person name="Molinier V."/>
            <person name="Miyauchi S."/>
            <person name="Poulain J."/>
            <person name="Riccioni C."/>
            <person name="Rubini A."/>
            <person name="Sitrit Y."/>
            <person name="Splivallo R."/>
            <person name="Traeger S."/>
            <person name="Wang M."/>
            <person name="Zifcakova L."/>
            <person name="Wipf D."/>
            <person name="Zambonelli A."/>
            <person name="Paolocci F."/>
            <person name="Nowrousian M."/>
            <person name="Ottonello S."/>
            <person name="Baldrian P."/>
            <person name="Spatafora J.W."/>
            <person name="Henrissat B."/>
            <person name="Nagy L.G."/>
            <person name="Aury J.M."/>
            <person name="Wincker P."/>
            <person name="Grigoriev I.V."/>
            <person name="Bonfante P."/>
            <person name="Martin F.M."/>
        </authorList>
    </citation>
    <scope>NUCLEOTIDE SEQUENCE [LARGE SCALE GENOMIC DNA]</scope>
    <source>
        <strain evidence="1 2">RN42</strain>
    </source>
</reference>
<evidence type="ECO:0000313" key="2">
    <source>
        <dbReference type="Proteomes" id="UP000275078"/>
    </source>
</evidence>
<evidence type="ECO:0000313" key="1">
    <source>
        <dbReference type="EMBL" id="RPA77669.1"/>
    </source>
</evidence>
<gene>
    <name evidence="1" type="ORF">BJ508DRAFT_164790</name>
</gene>
<name>A0A3N4HVI6_ASCIM</name>
<accession>A0A3N4HVI6</accession>
<keyword evidence="2" id="KW-1185">Reference proteome</keyword>
<proteinExistence type="predicted"/>
<organism evidence="1 2">
    <name type="scientific">Ascobolus immersus RN42</name>
    <dbReference type="NCBI Taxonomy" id="1160509"/>
    <lineage>
        <taxon>Eukaryota</taxon>
        <taxon>Fungi</taxon>
        <taxon>Dikarya</taxon>
        <taxon>Ascomycota</taxon>
        <taxon>Pezizomycotina</taxon>
        <taxon>Pezizomycetes</taxon>
        <taxon>Pezizales</taxon>
        <taxon>Ascobolaceae</taxon>
        <taxon>Ascobolus</taxon>
    </lineage>
</organism>